<dbReference type="GO" id="GO:0018845">
    <property type="term" value="F:2-hydroxychromene-2-carboxylate isomerase activity"/>
    <property type="evidence" value="ECO:0007669"/>
    <property type="project" value="UniProtKB-UniRule"/>
</dbReference>
<dbReference type="PANTHER" id="PTHR42943">
    <property type="entry name" value="GLUTATHIONE S-TRANSFERASE KAPPA"/>
    <property type="match status" value="1"/>
</dbReference>
<feature type="domain" description="DSBA-like thioredoxin" evidence="4">
    <location>
        <begin position="3"/>
        <end position="204"/>
    </location>
</feature>
<dbReference type="InterPro" id="IPR036249">
    <property type="entry name" value="Thioredoxin-like_sf"/>
</dbReference>
<accession>A0A520MXE8</accession>
<dbReference type="GO" id="GO:0016491">
    <property type="term" value="F:oxidoreductase activity"/>
    <property type="evidence" value="ECO:0007669"/>
    <property type="project" value="InterPro"/>
</dbReference>
<evidence type="ECO:0000259" key="4">
    <source>
        <dbReference type="Pfam" id="PF01323"/>
    </source>
</evidence>
<gene>
    <name evidence="5" type="ORF">EVA92_04085</name>
</gene>
<feature type="active site" description="Nucleophile" evidence="2">
    <location>
        <position position="11"/>
    </location>
</feature>
<dbReference type="InterPro" id="IPR014440">
    <property type="entry name" value="HCCAis_GSTk"/>
</dbReference>
<evidence type="ECO:0000256" key="3">
    <source>
        <dbReference type="SAM" id="Coils"/>
    </source>
</evidence>
<evidence type="ECO:0000313" key="5">
    <source>
        <dbReference type="EMBL" id="RZO25900.1"/>
    </source>
</evidence>
<organism evidence="5 6">
    <name type="scientific">SAR86 cluster bacterium</name>
    <dbReference type="NCBI Taxonomy" id="2030880"/>
    <lineage>
        <taxon>Bacteria</taxon>
        <taxon>Pseudomonadati</taxon>
        <taxon>Pseudomonadota</taxon>
        <taxon>Gammaproteobacteria</taxon>
        <taxon>SAR86 cluster</taxon>
    </lineage>
</organism>
<protein>
    <recommendedName>
        <fullName evidence="1">2-hydroxychromene-2-carboxylate isomerase</fullName>
        <ecNumber evidence="1">5.99.1.4</ecNumber>
    </recommendedName>
</protein>
<dbReference type="AlphaFoldDB" id="A0A520MXE8"/>
<dbReference type="PANTHER" id="PTHR42943:SF2">
    <property type="entry name" value="GLUTATHIONE S-TRANSFERASE KAPPA 1"/>
    <property type="match status" value="1"/>
</dbReference>
<dbReference type="Pfam" id="PF01323">
    <property type="entry name" value="DSBA"/>
    <property type="match status" value="1"/>
</dbReference>
<comment type="caution">
    <text evidence="5">The sequence shown here is derived from an EMBL/GenBank/DDBJ whole genome shotgun (WGS) entry which is preliminary data.</text>
</comment>
<comment type="catalytic activity">
    <reaction evidence="1">
        <text>2-hydroxychromene-2-carboxylate = (3E)-4-(2-hydroxyphenyl)-2-oxobut-3-enoate</text>
        <dbReference type="Rhea" id="RHEA:27401"/>
        <dbReference type="ChEBI" id="CHEBI:59350"/>
        <dbReference type="ChEBI" id="CHEBI:59353"/>
        <dbReference type="EC" id="5.99.1.4"/>
    </reaction>
</comment>
<keyword evidence="1" id="KW-0413">Isomerase</keyword>
<reference evidence="5 6" key="1">
    <citation type="submission" date="2019-02" db="EMBL/GenBank/DDBJ databases">
        <title>Prokaryotic population dynamics and viral predation in marine succession experiment using metagenomics: the confinement effect.</title>
        <authorList>
            <person name="Haro-Moreno J.M."/>
            <person name="Rodriguez-Valera F."/>
            <person name="Lopez-Perez M."/>
        </authorList>
    </citation>
    <scope>NUCLEOTIDE SEQUENCE [LARGE SCALE GENOMIC DNA]</scope>
    <source>
        <strain evidence="5">MED-G159</strain>
    </source>
</reference>
<evidence type="ECO:0000313" key="6">
    <source>
        <dbReference type="Proteomes" id="UP000315825"/>
    </source>
</evidence>
<keyword evidence="3" id="KW-0175">Coiled coil</keyword>
<sequence>MKVDFYFSYRSPYSYFILPRIKKLIEEYKVDVNFKLVYPLAIREPNFFRYRNMFTYFFWRLLDYRRVAKKLGMPFFRPKPDPIRQNLLTGRISSEQPYIFYICHLGQVAHYRGQGINFAEALSNNIFGSHMGWFEKDNLNKVCDMVGLNLKELEKEVTDQKEKIISDIKKNQEEQLAAGHHGVPLLVHDGKYFFGQDKFDEFLSFMTAKGIQRR</sequence>
<proteinExistence type="inferred from homology"/>
<comment type="similarity">
    <text evidence="1">Belongs to the GST superfamily. NadH family.</text>
</comment>
<dbReference type="EC" id="5.99.1.4" evidence="1"/>
<dbReference type="SUPFAM" id="SSF52833">
    <property type="entry name" value="Thioredoxin-like"/>
    <property type="match status" value="1"/>
</dbReference>
<dbReference type="InterPro" id="IPR051924">
    <property type="entry name" value="GST_Kappa/NadH"/>
</dbReference>
<name>A0A520MXE8_9GAMM</name>
<evidence type="ECO:0000256" key="2">
    <source>
        <dbReference type="PIRSR" id="PIRSR006386-1"/>
    </source>
</evidence>
<dbReference type="InterPro" id="IPR001853">
    <property type="entry name" value="DSBA-like_thioredoxin_dom"/>
</dbReference>
<dbReference type="Proteomes" id="UP000315825">
    <property type="component" value="Unassembled WGS sequence"/>
</dbReference>
<evidence type="ECO:0000256" key="1">
    <source>
        <dbReference type="PIRNR" id="PIRNR006386"/>
    </source>
</evidence>
<dbReference type="Gene3D" id="3.40.30.10">
    <property type="entry name" value="Glutaredoxin"/>
    <property type="match status" value="1"/>
</dbReference>
<dbReference type="PIRSF" id="PIRSF006386">
    <property type="entry name" value="HCCAis_GSTk"/>
    <property type="match status" value="1"/>
</dbReference>
<feature type="coiled-coil region" evidence="3">
    <location>
        <begin position="136"/>
        <end position="170"/>
    </location>
</feature>
<dbReference type="EMBL" id="SHBE01000008">
    <property type="protein sequence ID" value="RZO25900.1"/>
    <property type="molecule type" value="Genomic_DNA"/>
</dbReference>